<evidence type="ECO:0000313" key="1">
    <source>
        <dbReference type="EMBL" id="XDJ02962.1"/>
    </source>
</evidence>
<name>A0AB39C8G8_9CAUD</name>
<sequence>MIDYNYVIRTADGKKYDYYNRNKTLTSIYKDVMSNDYIEATKWAKNTKVVINTKHIVSIERW</sequence>
<organism evidence="1">
    <name type="scientific">Staphylococcus phage UHP46</name>
    <dbReference type="NCBI Taxonomy" id="3234966"/>
    <lineage>
        <taxon>Viruses</taxon>
        <taxon>Duplodnaviria</taxon>
        <taxon>Heunggongvirae</taxon>
        <taxon>Uroviricota</taxon>
        <taxon>Caudoviricetes</taxon>
        <taxon>Herelleviridae</taxon>
        <taxon>Twortvirinae</taxon>
        <taxon>Sciuriunavirus</taxon>
    </lineage>
</organism>
<protein>
    <submittedName>
        <fullName evidence="1">Uncharacterized protein</fullName>
    </submittedName>
</protein>
<reference evidence="1" key="1">
    <citation type="submission" date="2024-06" db="EMBL/GenBank/DDBJ databases">
        <authorList>
            <person name="Najeeb S."/>
            <person name="Khan I."/>
            <person name="Muhammad J."/>
            <person name="Abbas A."/>
            <person name="Jahangir M."/>
            <person name="Alvi I.A."/>
            <person name="Ullah A."/>
            <person name="Ullah A."/>
            <person name="Khan A."/>
        </authorList>
    </citation>
    <scope>NUCLEOTIDE SEQUENCE</scope>
</reference>
<proteinExistence type="predicted"/>
<dbReference type="EMBL" id="PP995776">
    <property type="protein sequence ID" value="XDJ02962.1"/>
    <property type="molecule type" value="Genomic_DNA"/>
</dbReference>
<accession>A0AB39C8G8</accession>